<comment type="cofactor">
    <cofactor evidence="8">
        <name>Fe cation</name>
        <dbReference type="ChEBI" id="CHEBI:24875"/>
    </cofactor>
    <text evidence="8">Binds 2 iron ions per subunit.</text>
</comment>
<keyword evidence="3 8" id="KW-0479">Metal-binding</keyword>
<evidence type="ECO:0000256" key="2">
    <source>
        <dbReference type="ARBA" id="ARBA00022688"/>
    </source>
</evidence>
<evidence type="ECO:0000256" key="5">
    <source>
        <dbReference type="ARBA" id="ARBA00023004"/>
    </source>
</evidence>
<dbReference type="InterPro" id="IPR009078">
    <property type="entry name" value="Ferritin-like_SF"/>
</dbReference>
<comment type="subcellular location">
    <subcellularLocation>
        <location evidence="8">Mitochondrion inner membrane</location>
        <topology evidence="8">Peripheral membrane protein</topology>
        <orientation evidence="8">Matrix side</orientation>
    </subcellularLocation>
</comment>
<dbReference type="UniPathway" id="UPA00232"/>
<keyword evidence="6 8" id="KW-0503">Monooxygenase</keyword>
<keyword evidence="8" id="KW-0999">Mitochondrion inner membrane</keyword>
<evidence type="ECO:0000256" key="8">
    <source>
        <dbReference type="HAMAP-Rule" id="MF_03194"/>
    </source>
</evidence>
<feature type="binding site" evidence="8">
    <location>
        <position position="65"/>
    </location>
    <ligand>
        <name>Fe cation</name>
        <dbReference type="ChEBI" id="CHEBI:24875"/>
        <label>1</label>
    </ligand>
</feature>
<evidence type="ECO:0000313" key="9">
    <source>
        <dbReference type="EMBL" id="OBA27804.1"/>
    </source>
</evidence>
<evidence type="ECO:0000256" key="4">
    <source>
        <dbReference type="ARBA" id="ARBA00023002"/>
    </source>
</evidence>
<evidence type="ECO:0000256" key="6">
    <source>
        <dbReference type="ARBA" id="ARBA00023033"/>
    </source>
</evidence>
<dbReference type="GO" id="GO:0031314">
    <property type="term" value="C:extrinsic component of mitochondrial inner membrane"/>
    <property type="evidence" value="ECO:0007669"/>
    <property type="project" value="UniProtKB-UniRule"/>
</dbReference>
<accession>A0A1B7TGF4</accession>
<feature type="binding site" evidence="8">
    <location>
        <position position="195"/>
    </location>
    <ligand>
        <name>Fe cation</name>
        <dbReference type="ChEBI" id="CHEBI:24875"/>
        <label>1</label>
    </ligand>
</feature>
<keyword evidence="8" id="KW-0496">Mitochondrion</keyword>
<dbReference type="PANTHER" id="PTHR11237">
    <property type="entry name" value="COENZYME Q10 BIOSYNTHESIS PROTEIN 7"/>
    <property type="match status" value="1"/>
</dbReference>
<evidence type="ECO:0000256" key="1">
    <source>
        <dbReference type="ARBA" id="ARBA00004749"/>
    </source>
</evidence>
<evidence type="ECO:0000313" key="10">
    <source>
        <dbReference type="Proteomes" id="UP000092321"/>
    </source>
</evidence>
<reference evidence="10" key="1">
    <citation type="journal article" date="2016" name="Proc. Natl. Acad. Sci. U.S.A.">
        <title>Comparative genomics of biotechnologically important yeasts.</title>
        <authorList>
            <person name="Riley R."/>
            <person name="Haridas S."/>
            <person name="Wolfe K.H."/>
            <person name="Lopes M.R."/>
            <person name="Hittinger C.T."/>
            <person name="Goeker M."/>
            <person name="Salamov A.A."/>
            <person name="Wisecaver J.H."/>
            <person name="Long T.M."/>
            <person name="Calvey C.H."/>
            <person name="Aerts A.L."/>
            <person name="Barry K.W."/>
            <person name="Choi C."/>
            <person name="Clum A."/>
            <person name="Coughlan A.Y."/>
            <person name="Deshpande S."/>
            <person name="Douglass A.P."/>
            <person name="Hanson S.J."/>
            <person name="Klenk H.-P."/>
            <person name="LaButti K.M."/>
            <person name="Lapidus A."/>
            <person name="Lindquist E.A."/>
            <person name="Lipzen A.M."/>
            <person name="Meier-Kolthoff J.P."/>
            <person name="Ohm R.A."/>
            <person name="Otillar R.P."/>
            <person name="Pangilinan J.L."/>
            <person name="Peng Y."/>
            <person name="Rokas A."/>
            <person name="Rosa C.A."/>
            <person name="Scheuner C."/>
            <person name="Sibirny A.A."/>
            <person name="Slot J.C."/>
            <person name="Stielow J.B."/>
            <person name="Sun H."/>
            <person name="Kurtzman C.P."/>
            <person name="Blackwell M."/>
            <person name="Grigoriev I.V."/>
            <person name="Jeffries T.W."/>
        </authorList>
    </citation>
    <scope>NUCLEOTIDE SEQUENCE [LARGE SCALE GENOMIC DNA]</scope>
    <source>
        <strain evidence="10">NRRL Y-1626</strain>
    </source>
</reference>
<dbReference type="GO" id="GO:0006744">
    <property type="term" value="P:ubiquinone biosynthetic process"/>
    <property type="evidence" value="ECO:0007669"/>
    <property type="project" value="UniProtKB-UniRule"/>
</dbReference>
<dbReference type="GO" id="GO:0016709">
    <property type="term" value="F:oxidoreductase activity, acting on paired donors, with incorporation or reduction of molecular oxygen, NAD(P)H as one donor, and incorporation of one atom of oxygen"/>
    <property type="evidence" value="ECO:0007669"/>
    <property type="project" value="UniProtKB-UniRule"/>
</dbReference>
<feature type="binding site" evidence="8">
    <location>
        <position position="97"/>
    </location>
    <ligand>
        <name>Fe cation</name>
        <dbReference type="ChEBI" id="CHEBI:24875"/>
        <label>1</label>
    </ligand>
</feature>
<gene>
    <name evidence="8" type="primary">COQ7</name>
    <name evidence="9" type="ORF">HANVADRAFT_1300</name>
</gene>
<name>A0A1B7TGF4_9ASCO</name>
<dbReference type="GO" id="GO:0046872">
    <property type="term" value="F:metal ion binding"/>
    <property type="evidence" value="ECO:0007669"/>
    <property type="project" value="UniProtKB-KW"/>
</dbReference>
<dbReference type="SUPFAM" id="SSF47240">
    <property type="entry name" value="Ferritin-like"/>
    <property type="match status" value="1"/>
</dbReference>
<dbReference type="GO" id="GO:0008682">
    <property type="term" value="F:3-demethoxyubiquinol 3-hydroxylase activity"/>
    <property type="evidence" value="ECO:0007669"/>
    <property type="project" value="UniProtKB-EC"/>
</dbReference>
<dbReference type="HAMAP" id="MF_01658">
    <property type="entry name" value="COQ7"/>
    <property type="match status" value="1"/>
</dbReference>
<feature type="binding site" evidence="8">
    <location>
        <position position="100"/>
    </location>
    <ligand>
        <name>Fe cation</name>
        <dbReference type="ChEBI" id="CHEBI:24875"/>
        <label>1</label>
    </ligand>
</feature>
<dbReference type="AlphaFoldDB" id="A0A1B7TGF4"/>
<dbReference type="EMBL" id="LXPE01000006">
    <property type="protein sequence ID" value="OBA27804.1"/>
    <property type="molecule type" value="Genomic_DNA"/>
</dbReference>
<dbReference type="Proteomes" id="UP000092321">
    <property type="component" value="Unassembled WGS sequence"/>
</dbReference>
<feature type="binding site" evidence="8">
    <location>
        <position position="149"/>
    </location>
    <ligand>
        <name>Fe cation</name>
        <dbReference type="ChEBI" id="CHEBI:24875"/>
        <label>2</label>
    </ligand>
</feature>
<dbReference type="EC" id="1.14.99.60" evidence="8"/>
<comment type="catalytic activity">
    <reaction evidence="8">
        <text>a 5-methoxy-2-methyl-3-(all-trans-polyprenyl)benzene-1,4-diol + AH2 + O2 = a 3-demethylubiquinol + A + H2O</text>
        <dbReference type="Rhea" id="RHEA:50908"/>
        <dbReference type="Rhea" id="RHEA-COMP:10859"/>
        <dbReference type="Rhea" id="RHEA-COMP:10914"/>
        <dbReference type="ChEBI" id="CHEBI:13193"/>
        <dbReference type="ChEBI" id="CHEBI:15377"/>
        <dbReference type="ChEBI" id="CHEBI:15379"/>
        <dbReference type="ChEBI" id="CHEBI:17499"/>
        <dbReference type="ChEBI" id="CHEBI:84167"/>
        <dbReference type="ChEBI" id="CHEBI:84422"/>
        <dbReference type="EC" id="1.14.99.60"/>
    </reaction>
</comment>
<protein>
    <recommendedName>
        <fullName evidence="8">5-demethoxyubiquinone hydroxylase, mitochondrial</fullName>
        <shortName evidence="8">DMQ hydroxylase</shortName>
        <ecNumber evidence="8">1.14.99.60</ecNumber>
    </recommendedName>
    <alternativeName>
        <fullName evidence="8">Ubiquinone biosynthesis monooxygenase COQ7</fullName>
    </alternativeName>
</protein>
<dbReference type="InterPro" id="IPR012347">
    <property type="entry name" value="Ferritin-like"/>
</dbReference>
<keyword evidence="5 8" id="KW-0408">Iron</keyword>
<dbReference type="Gene3D" id="1.20.1260.10">
    <property type="match status" value="1"/>
</dbReference>
<feature type="binding site" evidence="8">
    <location>
        <position position="195"/>
    </location>
    <ligand>
        <name>Fe cation</name>
        <dbReference type="ChEBI" id="CHEBI:24875"/>
        <label>2</label>
    </ligand>
</feature>
<comment type="caution">
    <text evidence="9">The sequence shown here is derived from an EMBL/GenBank/DDBJ whole genome shotgun (WGS) entry which is preliminary data.</text>
</comment>
<feature type="binding site" evidence="8">
    <location>
        <position position="97"/>
    </location>
    <ligand>
        <name>Fe cation</name>
        <dbReference type="ChEBI" id="CHEBI:24875"/>
        <label>2</label>
    </ligand>
</feature>
<evidence type="ECO:0000256" key="3">
    <source>
        <dbReference type="ARBA" id="ARBA00022723"/>
    </source>
</evidence>
<sequence length="234" mass="26637">MFRVNKRVLQAASGVVASPLDAITTHPTKKQEILNMLKNHQPVKPLTKDQRAYFNRVIRVDQAGELGANYIYAGQFFILANKYPHLKLVLQHMWDQEIHHHSTFNKLQLKHGVRPSMITPIWTLGAFAMGAGTAFISPQAAMACTEAVETVIGGHYNDQLRVLNNFFKDKELIKGEGNYEINEIIETIKQFRDDELEHLDTAIKYDSKQAVPYMILTETIKMICRVAIFAAERV</sequence>
<evidence type="ECO:0000256" key="7">
    <source>
        <dbReference type="ARBA" id="ARBA00023136"/>
    </source>
</evidence>
<comment type="function">
    <text evidence="8">Catalyzes the hydroxylation of 2-polyprenyl-3-methyl-6-methoxy-1,4-benzoquinol (DMQH2) during ubiquinone biosynthesis. Has also a structural role in the COQ enzyme complex, stabilizing other COQ polypeptides.</text>
</comment>
<keyword evidence="4 8" id="KW-0560">Oxidoreductase</keyword>
<keyword evidence="10" id="KW-1185">Reference proteome</keyword>
<dbReference type="Pfam" id="PF03232">
    <property type="entry name" value="COQ7"/>
    <property type="match status" value="1"/>
</dbReference>
<comment type="similarity">
    <text evidence="8">Belongs to the COQ7 family.</text>
</comment>
<keyword evidence="7 8" id="KW-0472">Membrane</keyword>
<dbReference type="PANTHER" id="PTHR11237:SF4">
    <property type="entry name" value="5-DEMETHOXYUBIQUINONE HYDROXYLASE, MITOCHONDRIAL"/>
    <property type="match status" value="1"/>
</dbReference>
<dbReference type="CDD" id="cd01042">
    <property type="entry name" value="DMQH"/>
    <property type="match status" value="1"/>
</dbReference>
<proteinExistence type="inferred from homology"/>
<dbReference type="InterPro" id="IPR011566">
    <property type="entry name" value="Ubq_synth_Coq7"/>
</dbReference>
<organism evidence="9 10">
    <name type="scientific">Hanseniaspora valbyensis NRRL Y-1626</name>
    <dbReference type="NCBI Taxonomy" id="766949"/>
    <lineage>
        <taxon>Eukaryota</taxon>
        <taxon>Fungi</taxon>
        <taxon>Dikarya</taxon>
        <taxon>Ascomycota</taxon>
        <taxon>Saccharomycotina</taxon>
        <taxon>Saccharomycetes</taxon>
        <taxon>Saccharomycodales</taxon>
        <taxon>Saccharomycodaceae</taxon>
        <taxon>Hanseniaspora</taxon>
    </lineage>
</organism>
<keyword evidence="2 8" id="KW-0831">Ubiquinone biosynthesis</keyword>
<comment type="pathway">
    <text evidence="1 8">Cofactor biosynthesis; ubiquinone biosynthesis.</text>
</comment>
<comment type="subunit">
    <text evidence="8">Component of a multi-subunit COQ enzyme complex, composed of at least COQ3, COQ4, COQ5, COQ6, COQ7 and COQ9.</text>
</comment>
<dbReference type="OrthoDB" id="275371at2759"/>
<feature type="binding site" evidence="8">
    <location>
        <position position="198"/>
    </location>
    <ligand>
        <name>Fe cation</name>
        <dbReference type="ChEBI" id="CHEBI:24875"/>
        <label>2</label>
    </ligand>
</feature>